<dbReference type="GO" id="GO:0005634">
    <property type="term" value="C:nucleus"/>
    <property type="evidence" value="ECO:0007669"/>
    <property type="project" value="UniProtKB-SubCell"/>
</dbReference>
<dbReference type="GO" id="GO:0033173">
    <property type="term" value="P:calcineurin-NFAT signaling cascade"/>
    <property type="evidence" value="ECO:0007669"/>
    <property type="project" value="TreeGrafter"/>
</dbReference>
<dbReference type="PRINTS" id="PR01789">
    <property type="entry name" value="NUCFACTORATC"/>
</dbReference>
<proteinExistence type="predicted"/>
<dbReference type="SUPFAM" id="SSF81296">
    <property type="entry name" value="E set domains"/>
    <property type="match status" value="1"/>
</dbReference>
<feature type="region of interest" description="Disordered" evidence="10">
    <location>
        <begin position="687"/>
        <end position="718"/>
    </location>
</feature>
<accession>A0A3B5KEE2</accession>
<evidence type="ECO:0000256" key="4">
    <source>
        <dbReference type="ARBA" id="ARBA00022553"/>
    </source>
</evidence>
<evidence type="ECO:0000256" key="8">
    <source>
        <dbReference type="ARBA" id="ARBA00023163"/>
    </source>
</evidence>
<sequence>IQSADAYVYMPNANLPSPLGTCSTAQYHNLQSSPVISVSVIEPHSYDNRDDVSTAGYYSSSNIHPNGAPSLESPRIEITAYGQFPEDTVEESSLPAAKRVDSIVTLMLPNADGYRDPSCLSPASSISSRSCHSDASSYESGFSYNYDNSPQNSPWQSPSVSPKGSTLVLPGDGCMSAGSPSQSPSTSPRASITDESWTGQHGSRPSSPCGAKRKYSINGGGVSHKSFPYSPGQSPGLSPQTSPRLSLTDETWLPNTNQYTNSAILAAINALTTDGMPDLGEGIPMKSRKTSQDPGSAVSLKIEPGGEELNPAELCVDEHPSHCLPMKKEGYSGGFLDVPLHPYSWSKPKQYVSPSLPALDWQLPSSSGPYSLQIQVQPKSHHRAHYETEGSRGAVKALAGGHPMVQLDGYMESEPLTLQLFIGTADDRLLRPHAFYQVHRITGKTVSTPSHEAMHNNTKVLEIPLLPENNMRAMIDCAGILKLRNSDIELRKGETDIGRKNTRVRMVFRVHINQATGRTVSLQVASNPIECSQRSAQELPLVEQQSLETCSASGGEKMLLQGHNFQHDSKVVFVEKAQDGQHLWEMEAKVVREASKSTSLLVEIPPYCNQRLSTPVHVNFYVCNGKRKRSQHQHFTFVPANVPTIKTEPHDDFDVPVVCSQHSPKPYFPPQVMSAMMTPDLRPYVVGPISQQIPTPKPSALTPLSSPSTSPQRQELSSFTPHVSIIQEAPGRYQPLSLNPPSSSAASPTSQASTPTNLALSSSHCTTVIDSSSPGAQTHPKGVGRRDSSPPSLAVSIKQEPQELDQMYLDDGE</sequence>
<dbReference type="Gene3D" id="2.60.40.10">
    <property type="entry name" value="Immunoglobulins"/>
    <property type="match status" value="1"/>
</dbReference>
<keyword evidence="9" id="KW-0539">Nucleus</keyword>
<dbReference type="STRING" id="31033.ENSTRUP00000056046"/>
<feature type="compositionally biased region" description="Low complexity" evidence="10">
    <location>
        <begin position="149"/>
        <end position="162"/>
    </location>
</feature>
<dbReference type="FunFam" id="2.60.40.10:FF:000040">
    <property type="entry name" value="Nuclear factor of activated T-cells, cytoplasmic, calcineurin-dependent 2"/>
    <property type="match status" value="1"/>
</dbReference>
<evidence type="ECO:0000256" key="9">
    <source>
        <dbReference type="ARBA" id="ARBA00023242"/>
    </source>
</evidence>
<dbReference type="SMART" id="SM00429">
    <property type="entry name" value="IPT"/>
    <property type="match status" value="1"/>
</dbReference>
<organism evidence="12 13">
    <name type="scientific">Takifugu rubripes</name>
    <name type="common">Japanese pufferfish</name>
    <name type="synonym">Fugu rubripes</name>
    <dbReference type="NCBI Taxonomy" id="31033"/>
    <lineage>
        <taxon>Eukaryota</taxon>
        <taxon>Metazoa</taxon>
        <taxon>Chordata</taxon>
        <taxon>Craniata</taxon>
        <taxon>Vertebrata</taxon>
        <taxon>Euteleostomi</taxon>
        <taxon>Actinopterygii</taxon>
        <taxon>Neopterygii</taxon>
        <taxon>Teleostei</taxon>
        <taxon>Neoteleostei</taxon>
        <taxon>Acanthomorphata</taxon>
        <taxon>Eupercaria</taxon>
        <taxon>Tetraodontiformes</taxon>
        <taxon>Tetradontoidea</taxon>
        <taxon>Tetraodontidae</taxon>
        <taxon>Takifugu</taxon>
    </lineage>
</organism>
<keyword evidence="13" id="KW-1185">Reference proteome</keyword>
<evidence type="ECO:0000313" key="12">
    <source>
        <dbReference type="Ensembl" id="ENSTRUP00000056046.2"/>
    </source>
</evidence>
<feature type="region of interest" description="Disordered" evidence="10">
    <location>
        <begin position="732"/>
        <end position="813"/>
    </location>
</feature>
<dbReference type="GeneTree" id="ENSGT00940000157616"/>
<gene>
    <name evidence="12" type="primary">nfatc1</name>
</gene>
<protein>
    <submittedName>
        <fullName evidence="12">Nuclear factor of activated T cells 1</fullName>
    </submittedName>
</protein>
<dbReference type="InterPro" id="IPR037059">
    <property type="entry name" value="RHD_DNA_bind_dom_sf"/>
</dbReference>
<dbReference type="SUPFAM" id="SSF49417">
    <property type="entry name" value="p53-like transcription factors"/>
    <property type="match status" value="1"/>
</dbReference>
<dbReference type="GO" id="GO:0000981">
    <property type="term" value="F:DNA-binding transcription factor activity, RNA polymerase II-specific"/>
    <property type="evidence" value="ECO:0007669"/>
    <property type="project" value="TreeGrafter"/>
</dbReference>
<feature type="region of interest" description="Disordered" evidence="10">
    <location>
        <begin position="149"/>
        <end position="248"/>
    </location>
</feature>
<dbReference type="FunFam" id="2.60.40.340:FF:000001">
    <property type="entry name" value="Nuclear factor of activated T-cells, cytoplasmic, calcineurin-dependent 2"/>
    <property type="match status" value="1"/>
</dbReference>
<dbReference type="InterPro" id="IPR013783">
    <property type="entry name" value="Ig-like_fold"/>
</dbReference>
<dbReference type="CDD" id="cd07881">
    <property type="entry name" value="RHD-n_NFAT"/>
    <property type="match status" value="1"/>
</dbReference>
<feature type="domain" description="RHD" evidence="11">
    <location>
        <begin position="354"/>
        <end position="536"/>
    </location>
</feature>
<dbReference type="Gene3D" id="2.60.40.340">
    <property type="entry name" value="Rel homology domain (RHD), DNA-binding domain"/>
    <property type="match status" value="1"/>
</dbReference>
<dbReference type="GO" id="GO:0005737">
    <property type="term" value="C:cytoplasm"/>
    <property type="evidence" value="ECO:0007669"/>
    <property type="project" value="UniProtKB-SubCell"/>
</dbReference>
<dbReference type="InterPro" id="IPR032397">
    <property type="entry name" value="RHD_dimer"/>
</dbReference>
<dbReference type="PANTHER" id="PTHR12533:SF5">
    <property type="entry name" value="NUCLEAR FACTOR OF ACTIVATED T-CELLS, CYTOPLASMIC 1"/>
    <property type="match status" value="1"/>
</dbReference>
<keyword evidence="6" id="KW-0805">Transcription regulation</keyword>
<evidence type="ECO:0000256" key="2">
    <source>
        <dbReference type="ARBA" id="ARBA00004496"/>
    </source>
</evidence>
<reference evidence="12" key="3">
    <citation type="submission" date="2025-09" db="UniProtKB">
        <authorList>
            <consortium name="Ensembl"/>
        </authorList>
    </citation>
    <scope>IDENTIFICATION</scope>
</reference>
<feature type="compositionally biased region" description="Polar residues" evidence="10">
    <location>
        <begin position="193"/>
        <end position="206"/>
    </location>
</feature>
<comment type="subcellular location">
    <subcellularLocation>
        <location evidence="2">Cytoplasm</location>
    </subcellularLocation>
    <subcellularLocation>
        <location evidence="1">Nucleus</location>
    </subcellularLocation>
</comment>
<feature type="compositionally biased region" description="Polar residues" evidence="10">
    <location>
        <begin position="758"/>
        <end position="776"/>
    </location>
</feature>
<dbReference type="InterPro" id="IPR011539">
    <property type="entry name" value="RHD_DNA_bind_dom"/>
</dbReference>
<dbReference type="Pfam" id="PF00554">
    <property type="entry name" value="RHD_DNA_bind"/>
    <property type="match status" value="1"/>
</dbReference>
<evidence type="ECO:0000256" key="3">
    <source>
        <dbReference type="ARBA" id="ARBA00022490"/>
    </source>
</evidence>
<feature type="compositionally biased region" description="Low complexity" evidence="10">
    <location>
        <begin position="698"/>
        <end position="711"/>
    </location>
</feature>
<keyword evidence="3" id="KW-0963">Cytoplasm</keyword>
<keyword evidence="4" id="KW-0597">Phosphoprotein</keyword>
<dbReference type="Proteomes" id="UP000005226">
    <property type="component" value="Chromosome 12"/>
</dbReference>
<dbReference type="InterPro" id="IPR014756">
    <property type="entry name" value="Ig_E-set"/>
</dbReference>
<dbReference type="InterPro" id="IPR008366">
    <property type="entry name" value="NFAT"/>
</dbReference>
<feature type="compositionally biased region" description="Low complexity" evidence="10">
    <location>
        <begin position="734"/>
        <end position="757"/>
    </location>
</feature>
<evidence type="ECO:0000256" key="6">
    <source>
        <dbReference type="ARBA" id="ARBA00023015"/>
    </source>
</evidence>
<dbReference type="GO" id="GO:0007399">
    <property type="term" value="P:nervous system development"/>
    <property type="evidence" value="ECO:0007669"/>
    <property type="project" value="UniProtKB-ARBA"/>
</dbReference>
<dbReference type="OMA" id="ETCPAHG"/>
<reference evidence="12 13" key="1">
    <citation type="journal article" date="2011" name="Genome Biol. Evol.">
        <title>Integration of the genetic map and genome assembly of fugu facilitates insights into distinct features of genome evolution in teleosts and mammals.</title>
        <authorList>
            <person name="Kai W."/>
            <person name="Kikuchi K."/>
            <person name="Tohari S."/>
            <person name="Chew A.K."/>
            <person name="Tay A."/>
            <person name="Fujiwara A."/>
            <person name="Hosoya S."/>
            <person name="Suetake H."/>
            <person name="Naruse K."/>
            <person name="Brenner S."/>
            <person name="Suzuki Y."/>
            <person name="Venkatesh B."/>
        </authorList>
    </citation>
    <scope>NUCLEOTIDE SEQUENCE [LARGE SCALE GENOMIC DNA]</scope>
</reference>
<dbReference type="PANTHER" id="PTHR12533">
    <property type="entry name" value="NFAT"/>
    <property type="match status" value="1"/>
</dbReference>
<dbReference type="GO" id="GO:0005667">
    <property type="term" value="C:transcription regulator complex"/>
    <property type="evidence" value="ECO:0007669"/>
    <property type="project" value="TreeGrafter"/>
</dbReference>
<evidence type="ECO:0000256" key="5">
    <source>
        <dbReference type="ARBA" id="ARBA00022737"/>
    </source>
</evidence>
<reference evidence="12" key="2">
    <citation type="submission" date="2025-08" db="UniProtKB">
        <authorList>
            <consortium name="Ensembl"/>
        </authorList>
    </citation>
    <scope>IDENTIFICATION</scope>
</reference>
<keyword evidence="5" id="KW-0677">Repeat</keyword>
<evidence type="ECO:0000256" key="1">
    <source>
        <dbReference type="ARBA" id="ARBA00004123"/>
    </source>
</evidence>
<keyword evidence="8" id="KW-0804">Transcription</keyword>
<dbReference type="InterPro" id="IPR008967">
    <property type="entry name" value="p53-like_TF_DNA-bd_sf"/>
</dbReference>
<dbReference type="Pfam" id="PF16179">
    <property type="entry name" value="RHD_dimer"/>
    <property type="match status" value="1"/>
</dbReference>
<dbReference type="PROSITE" id="PS50254">
    <property type="entry name" value="REL_2"/>
    <property type="match status" value="1"/>
</dbReference>
<evidence type="ECO:0000259" key="11">
    <source>
        <dbReference type="PROSITE" id="PS50254"/>
    </source>
</evidence>
<evidence type="ECO:0000313" key="13">
    <source>
        <dbReference type="Proteomes" id="UP000005226"/>
    </source>
</evidence>
<evidence type="ECO:0000256" key="10">
    <source>
        <dbReference type="SAM" id="MobiDB-lite"/>
    </source>
</evidence>
<evidence type="ECO:0000256" key="7">
    <source>
        <dbReference type="ARBA" id="ARBA00023125"/>
    </source>
</evidence>
<feature type="compositionally biased region" description="Polar residues" evidence="10">
    <location>
        <begin position="231"/>
        <end position="248"/>
    </location>
</feature>
<dbReference type="InterPro" id="IPR002909">
    <property type="entry name" value="IPT_dom"/>
</dbReference>
<dbReference type="Ensembl" id="ENSTRUT00000057778.2">
    <property type="protein sequence ID" value="ENSTRUP00000056046.2"/>
    <property type="gene ID" value="ENSTRUG00000023750.2"/>
</dbReference>
<dbReference type="AlphaFoldDB" id="A0A3B5KEE2"/>
<keyword evidence="7" id="KW-0238">DNA-binding</keyword>
<name>A0A3B5KEE2_TAKRU</name>
<dbReference type="GO" id="GO:0000978">
    <property type="term" value="F:RNA polymerase II cis-regulatory region sequence-specific DNA binding"/>
    <property type="evidence" value="ECO:0007669"/>
    <property type="project" value="TreeGrafter"/>
</dbReference>
<dbReference type="InParanoid" id="A0A3B5KEE2"/>
<feature type="compositionally biased region" description="Low complexity" evidence="10">
    <location>
        <begin position="176"/>
        <end position="191"/>
    </location>
</feature>